<dbReference type="InterPro" id="IPR011042">
    <property type="entry name" value="6-blade_b-propeller_TolB-like"/>
</dbReference>
<dbReference type="InterPro" id="IPR050778">
    <property type="entry name" value="Cueball_EGF_LRP_Nidogen"/>
</dbReference>
<name>A0AAI8KFF7_9PSED</name>
<gene>
    <name evidence="1" type="ORF">DZC75_22995</name>
</gene>
<dbReference type="Proteomes" id="UP000258127">
    <property type="component" value="Chromosome"/>
</dbReference>
<protein>
    <recommendedName>
        <fullName evidence="3">3-hydroxyacyl-CoA dehydrogenase</fullName>
    </recommendedName>
</protein>
<dbReference type="InterPro" id="IPR000033">
    <property type="entry name" value="LDLR_classB_rpt"/>
</dbReference>
<evidence type="ECO:0000313" key="2">
    <source>
        <dbReference type="Proteomes" id="UP000258127"/>
    </source>
</evidence>
<accession>A0AAI8KFF7</accession>
<proteinExistence type="predicted"/>
<dbReference type="SUPFAM" id="SSF101908">
    <property type="entry name" value="Putative isomerase YbhE"/>
    <property type="match status" value="1"/>
</dbReference>
<reference evidence="1 2" key="1">
    <citation type="submission" date="2018-08" db="EMBL/GenBank/DDBJ databases">
        <authorList>
            <person name="Lee Y."/>
            <person name="Kakembo D."/>
        </authorList>
    </citation>
    <scope>NUCLEOTIDE SEQUENCE [LARGE SCALE GENOMIC DNA]</scope>
    <source>
        <strain evidence="1 2">JBCS1880</strain>
    </source>
</reference>
<dbReference type="Gene3D" id="2.120.10.30">
    <property type="entry name" value="TolB, C-terminal domain"/>
    <property type="match status" value="2"/>
</dbReference>
<dbReference type="SMART" id="SM00135">
    <property type="entry name" value="LY"/>
    <property type="match status" value="5"/>
</dbReference>
<evidence type="ECO:0000313" key="1">
    <source>
        <dbReference type="EMBL" id="AXO90727.1"/>
    </source>
</evidence>
<dbReference type="PANTHER" id="PTHR46513">
    <property type="entry name" value="VITELLOGENIN RECEPTOR-LIKE PROTEIN-RELATED-RELATED"/>
    <property type="match status" value="1"/>
</dbReference>
<dbReference type="SUPFAM" id="SSF63825">
    <property type="entry name" value="YWTD domain"/>
    <property type="match status" value="1"/>
</dbReference>
<evidence type="ECO:0008006" key="3">
    <source>
        <dbReference type="Google" id="ProtNLM"/>
    </source>
</evidence>
<dbReference type="EMBL" id="CP031641">
    <property type="protein sequence ID" value="AXO90727.1"/>
    <property type="molecule type" value="Genomic_DNA"/>
</dbReference>
<dbReference type="RefSeq" id="WP_116889963.1">
    <property type="nucleotide sequence ID" value="NZ_CP031641.1"/>
</dbReference>
<dbReference type="AlphaFoldDB" id="A0AAI8KFF7"/>
<sequence>MEPIIDPTRPLLYILQAYPPVIIALDVDTGEAWPLLDVPHGTPDGIQVGLGSKTVYWTNMGEMPQTGEDFMQADGSIESCSLTGDEHRILVGGGSIVTPKQIQLDSTYGVLYWCDREGMAIFCCNTDGSGLTVLYRTGAWPADRGDVMRHCVGIALDLQQRHIYWTQKGPPDGGRGRIFRMALTPPGLPTMAPRPDVELLLDHLPEPIDLEIDHEHQRLYWTDRGLPEQGGNSLNCADISASGLRNHRVLATGLEEAIGLALDLQRRRAFVSDLSGAVRSVSLDGGDFTTVHTCSGPVTGIAFAHYGN</sequence>
<organism evidence="1 2">
    <name type="scientific">Pseudomonas parafulva</name>
    <dbReference type="NCBI Taxonomy" id="157782"/>
    <lineage>
        <taxon>Bacteria</taxon>
        <taxon>Pseudomonadati</taxon>
        <taxon>Pseudomonadota</taxon>
        <taxon>Gammaproteobacteria</taxon>
        <taxon>Pseudomonadales</taxon>
        <taxon>Pseudomonadaceae</taxon>
        <taxon>Pseudomonas</taxon>
    </lineage>
</organism>
<keyword evidence="2" id="KW-1185">Reference proteome</keyword>